<dbReference type="InterPro" id="IPR018450">
    <property type="entry name" value="Romo1/Mgr2"/>
</dbReference>
<dbReference type="OrthoDB" id="344283at2759"/>
<dbReference type="RefSeq" id="XP_028874919.1">
    <property type="nucleotide sequence ID" value="XM_029020475.1"/>
</dbReference>
<gene>
    <name evidence="2" type="ORF">cubi_03462</name>
</gene>
<sequence length="96" mass="10934">MGVKTFYNRLFTLYSFPILQKGAIIGSIFGGINGMYQALKYRNYMAIPVFAIGGAISFGFFLGCGMIVISQIYSKQAQKDSYKNFNIYDYFRSSHY</sequence>
<protein>
    <submittedName>
        <fullName evidence="2">Uncharacterized protein</fullName>
    </submittedName>
</protein>
<dbReference type="EMBL" id="LRBP01000014">
    <property type="protein sequence ID" value="OII73664.1"/>
    <property type="molecule type" value="Genomic_DNA"/>
</dbReference>
<evidence type="ECO:0000313" key="3">
    <source>
        <dbReference type="Proteomes" id="UP000186176"/>
    </source>
</evidence>
<keyword evidence="1" id="KW-0472">Membrane</keyword>
<evidence type="ECO:0000256" key="1">
    <source>
        <dbReference type="SAM" id="Phobius"/>
    </source>
</evidence>
<organism evidence="2 3">
    <name type="scientific">Cryptosporidium ubiquitum</name>
    <dbReference type="NCBI Taxonomy" id="857276"/>
    <lineage>
        <taxon>Eukaryota</taxon>
        <taxon>Sar</taxon>
        <taxon>Alveolata</taxon>
        <taxon>Apicomplexa</taxon>
        <taxon>Conoidasida</taxon>
        <taxon>Coccidia</taxon>
        <taxon>Eucoccidiorida</taxon>
        <taxon>Eimeriorina</taxon>
        <taxon>Cryptosporidiidae</taxon>
        <taxon>Cryptosporidium</taxon>
    </lineage>
</organism>
<reference evidence="2 3" key="1">
    <citation type="submission" date="2016-10" db="EMBL/GenBank/DDBJ databases">
        <title>Reductive evolution of mitochondrial metabolism and differential evolution of invasion-related proteins in Cryptosporidium.</title>
        <authorList>
            <person name="Liu S."/>
            <person name="Roellig D.M."/>
            <person name="Guo Y."/>
            <person name="Li N."/>
            <person name="Frace M.A."/>
            <person name="Tang K."/>
            <person name="Zhang L."/>
            <person name="Feng Y."/>
            <person name="Xiao L."/>
        </authorList>
    </citation>
    <scope>NUCLEOTIDE SEQUENCE [LARGE SCALE GENOMIC DNA]</scope>
    <source>
        <strain evidence="2">39726</strain>
    </source>
</reference>
<evidence type="ECO:0000313" key="2">
    <source>
        <dbReference type="EMBL" id="OII73664.1"/>
    </source>
</evidence>
<accession>A0A1J4MHH7</accession>
<dbReference type="AlphaFoldDB" id="A0A1J4MHH7"/>
<dbReference type="VEuPathDB" id="CryptoDB:cubi_03462"/>
<keyword evidence="1" id="KW-1133">Transmembrane helix</keyword>
<feature type="transmembrane region" description="Helical" evidence="1">
    <location>
        <begin position="12"/>
        <end position="32"/>
    </location>
</feature>
<name>A0A1J4MHH7_9CRYT</name>
<proteinExistence type="predicted"/>
<comment type="caution">
    <text evidence="2">The sequence shown here is derived from an EMBL/GenBank/DDBJ whole genome shotgun (WGS) entry which is preliminary data.</text>
</comment>
<dbReference type="GeneID" id="39980254"/>
<feature type="transmembrane region" description="Helical" evidence="1">
    <location>
        <begin position="44"/>
        <end position="69"/>
    </location>
</feature>
<dbReference type="Proteomes" id="UP000186176">
    <property type="component" value="Unassembled WGS sequence"/>
</dbReference>
<dbReference type="Pfam" id="PF10247">
    <property type="entry name" value="Romo1"/>
    <property type="match status" value="1"/>
</dbReference>
<keyword evidence="3" id="KW-1185">Reference proteome</keyword>
<keyword evidence="1" id="KW-0812">Transmembrane</keyword>